<organism evidence="1">
    <name type="scientific">hydrocarbon metagenome</name>
    <dbReference type="NCBI Taxonomy" id="938273"/>
    <lineage>
        <taxon>unclassified sequences</taxon>
        <taxon>metagenomes</taxon>
        <taxon>ecological metagenomes</taxon>
    </lineage>
</organism>
<comment type="caution">
    <text evidence="1">The sequence shown here is derived from an EMBL/GenBank/DDBJ whole genome shotgun (WGS) entry which is preliminary data.</text>
</comment>
<proteinExistence type="predicted"/>
<gene>
    <name evidence="1" type="ORF">ASZ90_009594</name>
</gene>
<accession>A0A0W8FIG1</accession>
<sequence>MNILLVQADGVDLFATLLKSETSRAALAFYRPSRLDYGVLIRVASLGSALSLVSELRWYIRRYVRDVFFEVSDGVYCSRLLAEQIYERDVKLEMPWAHRRLSVMRDGRQVASLWMREGTERENYRGDYDPRDELLEIWCASEEHSDT</sequence>
<evidence type="ECO:0000313" key="1">
    <source>
        <dbReference type="EMBL" id="KUG20672.1"/>
    </source>
</evidence>
<reference evidence="1" key="1">
    <citation type="journal article" date="2015" name="Proc. Natl. Acad. Sci. U.S.A.">
        <title>Networks of energetic and metabolic interactions define dynamics in microbial communities.</title>
        <authorList>
            <person name="Embree M."/>
            <person name="Liu J.K."/>
            <person name="Al-Bassam M.M."/>
            <person name="Zengler K."/>
        </authorList>
    </citation>
    <scope>NUCLEOTIDE SEQUENCE</scope>
</reference>
<dbReference type="AlphaFoldDB" id="A0A0W8FIG1"/>
<dbReference type="EMBL" id="LNQE01001158">
    <property type="protein sequence ID" value="KUG20672.1"/>
    <property type="molecule type" value="Genomic_DNA"/>
</dbReference>
<name>A0A0W8FIG1_9ZZZZ</name>
<protein>
    <submittedName>
        <fullName evidence="1">Uncharacterized protein</fullName>
    </submittedName>
</protein>
<dbReference type="InterPro" id="IPR043827">
    <property type="entry name" value="DUF5804"/>
</dbReference>
<dbReference type="Pfam" id="PF19120">
    <property type="entry name" value="DUF5804"/>
    <property type="match status" value="1"/>
</dbReference>